<dbReference type="PANTHER" id="PTHR14091">
    <property type="entry name" value="PERIODIC TRYPTOPHAN PROTEIN 1"/>
    <property type="match status" value="1"/>
</dbReference>
<accession>A0A0L0FNU4</accession>
<dbReference type="RefSeq" id="XP_014152018.1">
    <property type="nucleotide sequence ID" value="XM_014296543.1"/>
</dbReference>
<protein>
    <submittedName>
        <fullName evidence="5">Uncharacterized protein</fullName>
    </submittedName>
</protein>
<gene>
    <name evidence="5" type="ORF">SARC_09444</name>
</gene>
<dbReference type="InterPro" id="IPR019775">
    <property type="entry name" value="WD40_repeat_CS"/>
</dbReference>
<dbReference type="PROSITE" id="PS50082">
    <property type="entry name" value="WD_REPEATS_2"/>
    <property type="match status" value="2"/>
</dbReference>
<feature type="repeat" description="WD" evidence="4">
    <location>
        <begin position="16"/>
        <end position="58"/>
    </location>
</feature>
<evidence type="ECO:0000256" key="2">
    <source>
        <dbReference type="ARBA" id="ARBA00022574"/>
    </source>
</evidence>
<keyword evidence="2 4" id="KW-0853">WD repeat</keyword>
<dbReference type="eggNOG" id="KOG0270">
    <property type="taxonomic scope" value="Eukaryota"/>
</dbReference>
<dbReference type="PROSITE" id="PS50294">
    <property type="entry name" value="WD_REPEATS_REGION"/>
    <property type="match status" value="1"/>
</dbReference>
<dbReference type="Proteomes" id="UP000054560">
    <property type="component" value="Unassembled WGS sequence"/>
</dbReference>
<dbReference type="Gene3D" id="2.130.10.10">
    <property type="entry name" value="YVTN repeat-like/Quinoprotein amine dehydrogenase"/>
    <property type="match status" value="1"/>
</dbReference>
<dbReference type="GO" id="GO:0005634">
    <property type="term" value="C:nucleus"/>
    <property type="evidence" value="ECO:0007669"/>
    <property type="project" value="TreeGrafter"/>
</dbReference>
<proteinExistence type="predicted"/>
<dbReference type="AlphaFoldDB" id="A0A0L0FNU4"/>
<dbReference type="InterPro" id="IPR015943">
    <property type="entry name" value="WD40/YVTN_repeat-like_dom_sf"/>
</dbReference>
<feature type="repeat" description="WD" evidence="4">
    <location>
        <begin position="59"/>
        <end position="101"/>
    </location>
</feature>
<reference evidence="5 6" key="1">
    <citation type="submission" date="2011-02" db="EMBL/GenBank/DDBJ databases">
        <title>The Genome Sequence of Sphaeroforma arctica JP610.</title>
        <authorList>
            <consortium name="The Broad Institute Genome Sequencing Platform"/>
            <person name="Russ C."/>
            <person name="Cuomo C."/>
            <person name="Young S.K."/>
            <person name="Zeng Q."/>
            <person name="Gargeya S."/>
            <person name="Alvarado L."/>
            <person name="Berlin A."/>
            <person name="Chapman S.B."/>
            <person name="Chen Z."/>
            <person name="Freedman E."/>
            <person name="Gellesch M."/>
            <person name="Goldberg J."/>
            <person name="Griggs A."/>
            <person name="Gujja S."/>
            <person name="Heilman E."/>
            <person name="Heiman D."/>
            <person name="Howarth C."/>
            <person name="Mehta T."/>
            <person name="Neiman D."/>
            <person name="Pearson M."/>
            <person name="Roberts A."/>
            <person name="Saif S."/>
            <person name="Shea T."/>
            <person name="Shenoy N."/>
            <person name="Sisk P."/>
            <person name="Stolte C."/>
            <person name="Sykes S."/>
            <person name="White J."/>
            <person name="Yandava C."/>
            <person name="Burger G."/>
            <person name="Gray M.W."/>
            <person name="Holland P.W.H."/>
            <person name="King N."/>
            <person name="Lang F.B.F."/>
            <person name="Roger A.J."/>
            <person name="Ruiz-Trillo I."/>
            <person name="Haas B."/>
            <person name="Nusbaum C."/>
            <person name="Birren B."/>
        </authorList>
    </citation>
    <scope>NUCLEOTIDE SEQUENCE [LARGE SCALE GENOMIC DNA]</scope>
    <source>
        <strain evidence="5 6">JP610</strain>
    </source>
</reference>
<evidence type="ECO:0000313" key="5">
    <source>
        <dbReference type="EMBL" id="KNC78116.1"/>
    </source>
</evidence>
<sequence>KKKTVTKSLAKPVDQTQSHVDAVLALSWNRPNRNLIASASADTTVKVWDLSQGTCALNLVHHTSKVQSVTWNPTQPTVLLTGSYDGTAAVVDCRTPSELLRWELGGEVECMAWNLHNTDQFMTSLDNGNIVCCDVKTPAAPLYTINAHYKAACTVSYR</sequence>
<evidence type="ECO:0000256" key="1">
    <source>
        <dbReference type="ARBA" id="ARBA00022553"/>
    </source>
</evidence>
<dbReference type="OrthoDB" id="270624at2759"/>
<dbReference type="InterPro" id="IPR036322">
    <property type="entry name" value="WD40_repeat_dom_sf"/>
</dbReference>
<name>A0A0L0FNU4_9EUKA</name>
<keyword evidence="1" id="KW-0597">Phosphoprotein</keyword>
<feature type="non-terminal residue" evidence="5">
    <location>
        <position position="1"/>
    </location>
</feature>
<dbReference type="SMART" id="SM00320">
    <property type="entry name" value="WD40"/>
    <property type="match status" value="3"/>
</dbReference>
<evidence type="ECO:0000256" key="4">
    <source>
        <dbReference type="PROSITE-ProRule" id="PRU00221"/>
    </source>
</evidence>
<dbReference type="GeneID" id="25909948"/>
<dbReference type="InterPro" id="IPR001680">
    <property type="entry name" value="WD40_rpt"/>
</dbReference>
<dbReference type="SUPFAM" id="SSF50978">
    <property type="entry name" value="WD40 repeat-like"/>
    <property type="match status" value="1"/>
</dbReference>
<keyword evidence="6" id="KW-1185">Reference proteome</keyword>
<dbReference type="InterPro" id="IPR044285">
    <property type="entry name" value="PWP1"/>
</dbReference>
<evidence type="ECO:0000256" key="3">
    <source>
        <dbReference type="ARBA" id="ARBA00022737"/>
    </source>
</evidence>
<evidence type="ECO:0000313" key="6">
    <source>
        <dbReference type="Proteomes" id="UP000054560"/>
    </source>
</evidence>
<organism evidence="5 6">
    <name type="scientific">Sphaeroforma arctica JP610</name>
    <dbReference type="NCBI Taxonomy" id="667725"/>
    <lineage>
        <taxon>Eukaryota</taxon>
        <taxon>Ichthyosporea</taxon>
        <taxon>Ichthyophonida</taxon>
        <taxon>Sphaeroforma</taxon>
    </lineage>
</organism>
<dbReference type="STRING" id="667725.A0A0L0FNU4"/>
<dbReference type="PROSITE" id="PS00678">
    <property type="entry name" value="WD_REPEATS_1"/>
    <property type="match status" value="1"/>
</dbReference>
<keyword evidence="3" id="KW-0677">Repeat</keyword>
<dbReference type="Pfam" id="PF00400">
    <property type="entry name" value="WD40"/>
    <property type="match status" value="2"/>
</dbReference>
<dbReference type="PANTHER" id="PTHR14091:SF0">
    <property type="entry name" value="PERIODIC TRYPTOPHAN PROTEIN 1 HOMOLOG"/>
    <property type="match status" value="1"/>
</dbReference>
<dbReference type="GO" id="GO:0006364">
    <property type="term" value="P:rRNA processing"/>
    <property type="evidence" value="ECO:0007669"/>
    <property type="project" value="InterPro"/>
</dbReference>
<dbReference type="EMBL" id="KQ242556">
    <property type="protein sequence ID" value="KNC78116.1"/>
    <property type="molecule type" value="Genomic_DNA"/>
</dbReference>